<accession>A0A7C3SJE5</accession>
<reference evidence="1" key="1">
    <citation type="journal article" date="2020" name="mSystems">
        <title>Genome- and Community-Level Interaction Insights into Carbon Utilization and Element Cycling Functions of Hydrothermarchaeota in Hydrothermal Sediment.</title>
        <authorList>
            <person name="Zhou Z."/>
            <person name="Liu Y."/>
            <person name="Xu W."/>
            <person name="Pan J."/>
            <person name="Luo Z.H."/>
            <person name="Li M."/>
        </authorList>
    </citation>
    <scope>NUCLEOTIDE SEQUENCE [LARGE SCALE GENOMIC DNA]</scope>
    <source>
        <strain evidence="1">SpSt-776</strain>
    </source>
</reference>
<proteinExistence type="predicted"/>
<dbReference type="EMBL" id="DTHB01000050">
    <property type="protein sequence ID" value="HGB15181.1"/>
    <property type="molecule type" value="Genomic_DNA"/>
</dbReference>
<name>A0A7C3SJE5_9BACT</name>
<sequence length="159" mass="18922">MATNKRSGRQGKRDLYYAEAQSLYLAGKDLRELQEIYPVSRQTLQRWQREGQWEEKRRQVLVSPHWLGKALKGILREKTSRLLAKGDLTPGELDELTKLITLIERLGSHSWDIRSAALEVMERFSEFLRGWVKDREEIQRFSSWMQEFFRKLEDEEDHG</sequence>
<gene>
    <name evidence="1" type="ORF">ENV62_08115</name>
</gene>
<organism evidence="1">
    <name type="scientific">Desulfobacca acetoxidans</name>
    <dbReference type="NCBI Taxonomy" id="60893"/>
    <lineage>
        <taxon>Bacteria</taxon>
        <taxon>Pseudomonadati</taxon>
        <taxon>Thermodesulfobacteriota</taxon>
        <taxon>Desulfobaccia</taxon>
        <taxon>Desulfobaccales</taxon>
        <taxon>Desulfobaccaceae</taxon>
        <taxon>Desulfobacca</taxon>
    </lineage>
</organism>
<dbReference type="AlphaFoldDB" id="A0A7C3SJE5"/>
<protein>
    <submittedName>
        <fullName evidence="1">Uncharacterized protein</fullName>
    </submittedName>
</protein>
<comment type="caution">
    <text evidence="1">The sequence shown here is derived from an EMBL/GenBank/DDBJ whole genome shotgun (WGS) entry which is preliminary data.</text>
</comment>
<evidence type="ECO:0000313" key="1">
    <source>
        <dbReference type="EMBL" id="HGB15181.1"/>
    </source>
</evidence>